<dbReference type="Pfam" id="PF11751">
    <property type="entry name" value="PorP_SprF"/>
    <property type="match status" value="1"/>
</dbReference>
<gene>
    <name evidence="1" type="ORF">OM074_08245</name>
</gene>
<dbReference type="RefSeq" id="WP_301198987.1">
    <property type="nucleotide sequence ID" value="NZ_JAPDPI010000013.1"/>
</dbReference>
<keyword evidence="2" id="KW-1185">Reference proteome</keyword>
<proteinExistence type="predicted"/>
<organism evidence="1 2">
    <name type="scientific">Plebeiibacterium marinum</name>
    <dbReference type="NCBI Taxonomy" id="2992111"/>
    <lineage>
        <taxon>Bacteria</taxon>
        <taxon>Pseudomonadati</taxon>
        <taxon>Bacteroidota</taxon>
        <taxon>Bacteroidia</taxon>
        <taxon>Marinilabiliales</taxon>
        <taxon>Marinilabiliaceae</taxon>
        <taxon>Plebeiibacterium</taxon>
    </lineage>
</organism>
<dbReference type="Proteomes" id="UP001207408">
    <property type="component" value="Unassembled WGS sequence"/>
</dbReference>
<name>A0AAE3MDJ8_9BACT</name>
<dbReference type="AlphaFoldDB" id="A0AAE3MDJ8"/>
<dbReference type="EMBL" id="JAPDPI010000013">
    <property type="protein sequence ID" value="MCW3805617.1"/>
    <property type="molecule type" value="Genomic_DNA"/>
</dbReference>
<reference evidence="1" key="1">
    <citation type="submission" date="2022-10" db="EMBL/GenBank/DDBJ databases">
        <authorList>
            <person name="Yu W.X."/>
        </authorList>
    </citation>
    <scope>NUCLEOTIDE SEQUENCE</scope>
    <source>
        <strain evidence="1">D04</strain>
    </source>
</reference>
<evidence type="ECO:0000313" key="1">
    <source>
        <dbReference type="EMBL" id="MCW3805617.1"/>
    </source>
</evidence>
<evidence type="ECO:0000313" key="2">
    <source>
        <dbReference type="Proteomes" id="UP001207408"/>
    </source>
</evidence>
<dbReference type="InterPro" id="IPR019861">
    <property type="entry name" value="PorP/SprF_Bacteroidetes"/>
</dbReference>
<comment type="caution">
    <text evidence="1">The sequence shown here is derived from an EMBL/GenBank/DDBJ whole genome shotgun (WGS) entry which is preliminary data.</text>
</comment>
<dbReference type="NCBIfam" id="TIGR03519">
    <property type="entry name" value="T9SS_PorP_fam"/>
    <property type="match status" value="1"/>
</dbReference>
<protein>
    <submittedName>
        <fullName evidence="1">Type IX secretion system membrane protein PorP/SprF</fullName>
    </submittedName>
</protein>
<accession>A0AAE3MDJ8</accession>
<sequence>MRKAVINDKVLWVFWGLIVFCHVSLFGQFGNSTSRYMHTQYFINPAYSGTLNTMSVNVMARKQWMGIEGAPTSYHLAVHAPVNNTMMSVGGGFELESYGVNKLYSANVSYAYLLKISELTFLSLGLNTNLNNYQIGYSKLALTHENDPNFSAGSRNTTGITAGCGAFLYSQSFFAGLSVAHWANIKQADADNGFDQVVGKKYFHVVSGYMFQINRSLVAKPSVWYRSASDFSEVNLGMQAMYRDLLWYGILWSESGWLSNVFHVQITKDLGVGYAFDFAIGEKSINRNNHEISLSYKLNDLIVPNKNREFGEKRTRKLLKSVRDF</sequence>